<evidence type="ECO:0000313" key="2">
    <source>
        <dbReference type="EMBL" id="KKB59778.1"/>
    </source>
</evidence>
<evidence type="ECO:0000313" key="3">
    <source>
        <dbReference type="Proteomes" id="UP000033047"/>
    </source>
</evidence>
<dbReference type="HOGENOM" id="CLU_3404714_0_0_10"/>
<feature type="compositionally biased region" description="Basic and acidic residues" evidence="1">
    <location>
        <begin position="1"/>
        <end position="10"/>
    </location>
</feature>
<comment type="caution">
    <text evidence="2">The sequence shown here is derived from an EMBL/GenBank/DDBJ whole genome shotgun (WGS) entry which is preliminary data.</text>
</comment>
<dbReference type="AlphaFoldDB" id="A0A0F5JPR8"/>
<proteinExistence type="predicted"/>
<name>A0A0F5JPR8_9BACT</name>
<dbReference type="PATRIC" id="fig|927665.4.peg.43"/>
<protein>
    <submittedName>
        <fullName evidence="2">Uncharacterized protein</fullName>
    </submittedName>
</protein>
<organism evidence="2 3">
    <name type="scientific">Parabacteroides goldsteinii DSM 19448 = WAL 12034</name>
    <dbReference type="NCBI Taxonomy" id="927665"/>
    <lineage>
        <taxon>Bacteria</taxon>
        <taxon>Pseudomonadati</taxon>
        <taxon>Bacteroidota</taxon>
        <taxon>Bacteroidia</taxon>
        <taxon>Bacteroidales</taxon>
        <taxon>Tannerellaceae</taxon>
        <taxon>Parabacteroides</taxon>
    </lineage>
</organism>
<accession>A0A0F5JPR8</accession>
<feature type="region of interest" description="Disordered" evidence="1">
    <location>
        <begin position="1"/>
        <end position="30"/>
    </location>
</feature>
<reference evidence="2 3" key="1">
    <citation type="submission" date="2013-04" db="EMBL/GenBank/DDBJ databases">
        <title>The Genome Sequence of Parabacteroides goldsteinii DSM 19448.</title>
        <authorList>
            <consortium name="The Broad Institute Genomics Platform"/>
            <person name="Earl A."/>
            <person name="Ward D."/>
            <person name="Feldgarden M."/>
            <person name="Gevers D."/>
            <person name="Martens E."/>
            <person name="Sakamoto M."/>
            <person name="Benno Y."/>
            <person name="Song Y."/>
            <person name="Liu C."/>
            <person name="Lee J."/>
            <person name="Bolanos M."/>
            <person name="Vaisanen M.L."/>
            <person name="Finegold S.M."/>
            <person name="Walker B."/>
            <person name="Young S."/>
            <person name="Zeng Q."/>
            <person name="Gargeya S."/>
            <person name="Fitzgerald M."/>
            <person name="Haas B."/>
            <person name="Abouelleil A."/>
            <person name="Allen A.W."/>
            <person name="Alvarado L."/>
            <person name="Arachchi H.M."/>
            <person name="Berlin A.M."/>
            <person name="Chapman S.B."/>
            <person name="Gainer-Dewar J."/>
            <person name="Goldberg J."/>
            <person name="Griggs A."/>
            <person name="Gujja S."/>
            <person name="Hansen M."/>
            <person name="Howarth C."/>
            <person name="Imamovic A."/>
            <person name="Ireland A."/>
            <person name="Larimer J."/>
            <person name="McCowan C."/>
            <person name="Murphy C."/>
            <person name="Pearson M."/>
            <person name="Poon T.W."/>
            <person name="Priest M."/>
            <person name="Roberts A."/>
            <person name="Saif S."/>
            <person name="Shea T."/>
            <person name="Sisk P."/>
            <person name="Sykes S."/>
            <person name="Wortman J."/>
            <person name="Nusbaum C."/>
            <person name="Birren B."/>
        </authorList>
    </citation>
    <scope>NUCLEOTIDE SEQUENCE [LARGE SCALE GENOMIC DNA]</scope>
    <source>
        <strain evidence="2 3">DSM 19448</strain>
    </source>
</reference>
<evidence type="ECO:0000256" key="1">
    <source>
        <dbReference type="SAM" id="MobiDB-lite"/>
    </source>
</evidence>
<dbReference type="Proteomes" id="UP000033047">
    <property type="component" value="Unassembled WGS sequence"/>
</dbReference>
<gene>
    <name evidence="2" type="ORF">HMPREF1535_00050</name>
</gene>
<sequence length="30" mass="3170">MDFNDKDSTNETKAPSGEGSEGGGDRPEIE</sequence>
<dbReference type="EMBL" id="AQHV01000001">
    <property type="protein sequence ID" value="KKB59778.1"/>
    <property type="molecule type" value="Genomic_DNA"/>
</dbReference>
<dbReference type="STRING" id="927665.HMPREF1535_00050"/>